<dbReference type="GO" id="GO:0019843">
    <property type="term" value="F:rRNA binding"/>
    <property type="evidence" value="ECO:0007669"/>
    <property type="project" value="UniProtKB-UniRule"/>
</dbReference>
<keyword evidence="4 6" id="KW-0689">Ribosomal protein</keyword>
<dbReference type="Pfam" id="PF00347">
    <property type="entry name" value="Ribosomal_L6"/>
    <property type="match status" value="2"/>
</dbReference>
<dbReference type="InterPro" id="IPR000702">
    <property type="entry name" value="Ribosomal_uL6-like"/>
</dbReference>
<evidence type="ECO:0000256" key="8">
    <source>
        <dbReference type="RuleBase" id="RU003870"/>
    </source>
</evidence>
<comment type="caution">
    <text evidence="10">The sequence shown here is derived from an EMBL/GenBank/DDBJ whole genome shotgun (WGS) entry which is preliminary data.</text>
</comment>
<organism evidence="10 11">
    <name type="scientific">Arachnia propionica</name>
    <dbReference type="NCBI Taxonomy" id="1750"/>
    <lineage>
        <taxon>Bacteria</taxon>
        <taxon>Bacillati</taxon>
        <taxon>Actinomycetota</taxon>
        <taxon>Actinomycetes</taxon>
        <taxon>Propionibacteriales</taxon>
        <taxon>Propionibacteriaceae</taxon>
        <taxon>Arachnia</taxon>
    </lineage>
</organism>
<evidence type="ECO:0000256" key="3">
    <source>
        <dbReference type="ARBA" id="ARBA00022884"/>
    </source>
</evidence>
<dbReference type="PIRSF" id="PIRSF002162">
    <property type="entry name" value="Ribosomal_L6"/>
    <property type="match status" value="1"/>
</dbReference>
<dbReference type="OrthoDB" id="9805007at2"/>
<proteinExistence type="inferred from homology"/>
<comment type="function">
    <text evidence="6 8">This protein binds to the 23S rRNA, and is important in its secondary structure. It is located near the subunit interface in the base of the L7/L12 stalk, and near the tRNA binding site of the peptidyltransferase center.</text>
</comment>
<dbReference type="Proteomes" id="UP000280935">
    <property type="component" value="Unassembled WGS sequence"/>
</dbReference>
<feature type="domain" description="Large ribosomal subunit protein uL6 alpha-beta" evidence="9">
    <location>
        <begin position="91"/>
        <end position="166"/>
    </location>
</feature>
<gene>
    <name evidence="6" type="primary">rplF</name>
    <name evidence="10" type="ORF">EII35_14050</name>
</gene>
<comment type="subunit">
    <text evidence="6">Part of the 50S ribosomal subunit.</text>
</comment>
<dbReference type="InterPro" id="IPR002358">
    <property type="entry name" value="Ribosomal_uL6_CS"/>
</dbReference>
<evidence type="ECO:0000256" key="5">
    <source>
        <dbReference type="ARBA" id="ARBA00023274"/>
    </source>
</evidence>
<name>A0A3P1WQT3_9ACTN</name>
<sequence>MSRIGRLPIAVPSNVEVKIDGQDLAVKGPKGELKFTVREPITVAKNDQGQLEVTRPDDERLSRSLHGLTRTLVSNMVVGVTEGYEKKLEIVGVGYRVVAKGPTQLEFALGFSHPVVVNAPEGITFTVETPTKFSVSGIDKQLVGEVAANIRKIRKPEPYKGKGVRYAGEHVRRKAGKAGK</sequence>
<dbReference type="HAMAP" id="MF_01365_B">
    <property type="entry name" value="Ribosomal_uL6_B"/>
    <property type="match status" value="1"/>
</dbReference>
<evidence type="ECO:0000256" key="2">
    <source>
        <dbReference type="ARBA" id="ARBA00022730"/>
    </source>
</evidence>
<feature type="domain" description="Large ribosomal subunit protein uL6 alpha-beta" evidence="9">
    <location>
        <begin position="11"/>
        <end position="83"/>
    </location>
</feature>
<keyword evidence="3 6" id="KW-0694">RNA-binding</keyword>
<dbReference type="EMBL" id="RQYT01000050">
    <property type="protein sequence ID" value="RRD48198.1"/>
    <property type="molecule type" value="Genomic_DNA"/>
</dbReference>
<dbReference type="PRINTS" id="PR00059">
    <property type="entry name" value="RIBOSOMALL6"/>
</dbReference>
<dbReference type="InterPro" id="IPR020040">
    <property type="entry name" value="Ribosomal_uL6_a/b-dom"/>
</dbReference>
<dbReference type="SUPFAM" id="SSF56053">
    <property type="entry name" value="Ribosomal protein L6"/>
    <property type="match status" value="2"/>
</dbReference>
<keyword evidence="2 6" id="KW-0699">rRNA-binding</keyword>
<evidence type="ECO:0000259" key="9">
    <source>
        <dbReference type="Pfam" id="PF00347"/>
    </source>
</evidence>
<protein>
    <recommendedName>
        <fullName evidence="6">Large ribosomal subunit protein uL6</fullName>
    </recommendedName>
</protein>
<evidence type="ECO:0000256" key="7">
    <source>
        <dbReference type="RuleBase" id="RU003869"/>
    </source>
</evidence>
<comment type="similarity">
    <text evidence="1 6 7">Belongs to the universal ribosomal protein uL6 family.</text>
</comment>
<dbReference type="AlphaFoldDB" id="A0A3P1WQT3"/>
<dbReference type="NCBIfam" id="TIGR03654">
    <property type="entry name" value="L6_bact"/>
    <property type="match status" value="1"/>
</dbReference>
<dbReference type="InterPro" id="IPR019906">
    <property type="entry name" value="Ribosomal_uL6_bac-type"/>
</dbReference>
<dbReference type="GO" id="GO:0002181">
    <property type="term" value="P:cytoplasmic translation"/>
    <property type="evidence" value="ECO:0007669"/>
    <property type="project" value="TreeGrafter"/>
</dbReference>
<accession>A0A3P1WQT3</accession>
<dbReference type="RefSeq" id="WP_125229092.1">
    <property type="nucleotide sequence ID" value="NZ_RQYT01000050.1"/>
</dbReference>
<dbReference type="GO" id="GO:0003735">
    <property type="term" value="F:structural constituent of ribosome"/>
    <property type="evidence" value="ECO:0007669"/>
    <property type="project" value="UniProtKB-UniRule"/>
</dbReference>
<evidence type="ECO:0000313" key="11">
    <source>
        <dbReference type="Proteomes" id="UP000280935"/>
    </source>
</evidence>
<dbReference type="InterPro" id="IPR036789">
    <property type="entry name" value="Ribosomal_uL6-like_a/b-dom_sf"/>
</dbReference>
<evidence type="ECO:0000256" key="6">
    <source>
        <dbReference type="HAMAP-Rule" id="MF_01365"/>
    </source>
</evidence>
<reference evidence="10 11" key="1">
    <citation type="submission" date="2018-11" db="EMBL/GenBank/DDBJ databases">
        <title>Genomes From Bacteria Associated with the Canine Oral Cavity: a Test Case for Automated Genome-Based Taxonomic Assignment.</title>
        <authorList>
            <person name="Coil D.A."/>
            <person name="Jospin G."/>
            <person name="Darling A.E."/>
            <person name="Wallis C."/>
            <person name="Davis I.J."/>
            <person name="Harris S."/>
            <person name="Eisen J.A."/>
            <person name="Holcombe L.J."/>
            <person name="O'Flynn C."/>
        </authorList>
    </citation>
    <scope>NUCLEOTIDE SEQUENCE [LARGE SCALE GENOMIC DNA]</scope>
    <source>
        <strain evidence="10 11">OH2822_COT-296</strain>
    </source>
</reference>
<dbReference type="FunFam" id="3.90.930.12:FF:000001">
    <property type="entry name" value="50S ribosomal protein L6"/>
    <property type="match status" value="1"/>
</dbReference>
<dbReference type="FunFam" id="3.90.930.12:FF:000002">
    <property type="entry name" value="50S ribosomal protein L6"/>
    <property type="match status" value="1"/>
</dbReference>
<dbReference type="Gene3D" id="3.90.930.12">
    <property type="entry name" value="Ribosomal protein L6, alpha-beta domain"/>
    <property type="match status" value="2"/>
</dbReference>
<evidence type="ECO:0000256" key="1">
    <source>
        <dbReference type="ARBA" id="ARBA00009356"/>
    </source>
</evidence>
<keyword evidence="5 6" id="KW-0687">Ribonucleoprotein</keyword>
<dbReference type="GO" id="GO:0022625">
    <property type="term" value="C:cytosolic large ribosomal subunit"/>
    <property type="evidence" value="ECO:0007669"/>
    <property type="project" value="UniProtKB-UniRule"/>
</dbReference>
<dbReference type="PANTHER" id="PTHR11655">
    <property type="entry name" value="60S/50S RIBOSOMAL PROTEIN L6/L9"/>
    <property type="match status" value="1"/>
</dbReference>
<dbReference type="PROSITE" id="PS00525">
    <property type="entry name" value="RIBOSOMAL_L6_1"/>
    <property type="match status" value="1"/>
</dbReference>
<evidence type="ECO:0000313" key="10">
    <source>
        <dbReference type="EMBL" id="RRD48198.1"/>
    </source>
</evidence>
<evidence type="ECO:0000256" key="4">
    <source>
        <dbReference type="ARBA" id="ARBA00022980"/>
    </source>
</evidence>
<dbReference type="PANTHER" id="PTHR11655:SF14">
    <property type="entry name" value="LARGE RIBOSOMAL SUBUNIT PROTEIN UL6M"/>
    <property type="match status" value="1"/>
</dbReference>